<dbReference type="PANTHER" id="PTHR24394:SF44">
    <property type="entry name" value="ZINC FINGER PROTEIN 271-LIKE"/>
    <property type="match status" value="1"/>
</dbReference>
<dbReference type="GO" id="GO:0005634">
    <property type="term" value="C:nucleus"/>
    <property type="evidence" value="ECO:0007669"/>
    <property type="project" value="UniProtKB-SubCell"/>
</dbReference>
<gene>
    <name evidence="9" type="ORF">CAPTEDRAFT_209688</name>
</gene>
<dbReference type="GO" id="GO:0008270">
    <property type="term" value="F:zinc ion binding"/>
    <property type="evidence" value="ECO:0007669"/>
    <property type="project" value="UniProtKB-KW"/>
</dbReference>
<evidence type="ECO:0000256" key="1">
    <source>
        <dbReference type="ARBA" id="ARBA00004123"/>
    </source>
</evidence>
<dbReference type="GO" id="GO:0000981">
    <property type="term" value="F:DNA-binding transcription factor activity, RNA polymerase II-specific"/>
    <property type="evidence" value="ECO:0007669"/>
    <property type="project" value="TreeGrafter"/>
</dbReference>
<dbReference type="OMA" id="NEVAECK"/>
<dbReference type="EMBL" id="KB297495">
    <property type="protein sequence ID" value="ELU10442.1"/>
    <property type="molecule type" value="Genomic_DNA"/>
</dbReference>
<accession>R7UVZ6</accession>
<evidence type="ECO:0000256" key="3">
    <source>
        <dbReference type="ARBA" id="ARBA00022737"/>
    </source>
</evidence>
<comment type="subcellular location">
    <subcellularLocation>
        <location evidence="1">Nucleus</location>
    </subcellularLocation>
</comment>
<dbReference type="AlphaFoldDB" id="R7UVZ6"/>
<evidence type="ECO:0000313" key="10">
    <source>
        <dbReference type="EnsemblMetazoa" id="CapteP209688"/>
    </source>
</evidence>
<dbReference type="SMART" id="SM00355">
    <property type="entry name" value="ZnF_C2H2"/>
    <property type="match status" value="10"/>
</dbReference>
<dbReference type="InterPro" id="IPR036236">
    <property type="entry name" value="Znf_C2H2_sf"/>
</dbReference>
<dbReference type="STRING" id="283909.R7UVZ6"/>
<dbReference type="HOGENOM" id="CLU_399149_0_0_1"/>
<proteinExistence type="predicted"/>
<keyword evidence="11" id="KW-1185">Reference proteome</keyword>
<evidence type="ECO:0000256" key="6">
    <source>
        <dbReference type="ARBA" id="ARBA00023242"/>
    </source>
</evidence>
<name>R7UVZ6_CAPTE</name>
<dbReference type="EnsemblMetazoa" id="CapteT209688">
    <property type="protein sequence ID" value="CapteP209688"/>
    <property type="gene ID" value="CapteG209688"/>
</dbReference>
<evidence type="ECO:0000256" key="7">
    <source>
        <dbReference type="PROSITE-ProRule" id="PRU00042"/>
    </source>
</evidence>
<evidence type="ECO:0000256" key="5">
    <source>
        <dbReference type="ARBA" id="ARBA00022833"/>
    </source>
</evidence>
<keyword evidence="4 7" id="KW-0863">Zinc-finger</keyword>
<dbReference type="PANTHER" id="PTHR24394">
    <property type="entry name" value="ZINC FINGER PROTEIN"/>
    <property type="match status" value="1"/>
</dbReference>
<keyword evidence="2" id="KW-0479">Metal-binding</keyword>
<dbReference type="InterPro" id="IPR013087">
    <property type="entry name" value="Znf_C2H2_type"/>
</dbReference>
<organism evidence="9">
    <name type="scientific">Capitella teleta</name>
    <name type="common">Polychaete worm</name>
    <dbReference type="NCBI Taxonomy" id="283909"/>
    <lineage>
        <taxon>Eukaryota</taxon>
        <taxon>Metazoa</taxon>
        <taxon>Spiralia</taxon>
        <taxon>Lophotrochozoa</taxon>
        <taxon>Annelida</taxon>
        <taxon>Polychaeta</taxon>
        <taxon>Sedentaria</taxon>
        <taxon>Scolecida</taxon>
        <taxon>Capitellidae</taxon>
        <taxon>Capitella</taxon>
    </lineage>
</organism>
<feature type="domain" description="C2H2-type" evidence="8">
    <location>
        <begin position="510"/>
        <end position="538"/>
    </location>
</feature>
<dbReference type="PROSITE" id="PS50157">
    <property type="entry name" value="ZINC_FINGER_C2H2_2"/>
    <property type="match status" value="4"/>
</dbReference>
<keyword evidence="6" id="KW-0539">Nucleus</keyword>
<dbReference type="PROSITE" id="PS00028">
    <property type="entry name" value="ZINC_FINGER_C2H2_1"/>
    <property type="match status" value="4"/>
</dbReference>
<dbReference type="Pfam" id="PF00096">
    <property type="entry name" value="zf-C2H2"/>
    <property type="match status" value="3"/>
</dbReference>
<reference evidence="11" key="1">
    <citation type="submission" date="2012-12" db="EMBL/GenBank/DDBJ databases">
        <authorList>
            <person name="Hellsten U."/>
            <person name="Grimwood J."/>
            <person name="Chapman J.A."/>
            <person name="Shapiro H."/>
            <person name="Aerts A."/>
            <person name="Otillar R.P."/>
            <person name="Terry A.Y."/>
            <person name="Boore J.L."/>
            <person name="Simakov O."/>
            <person name="Marletaz F."/>
            <person name="Cho S.-J."/>
            <person name="Edsinger-Gonzales E."/>
            <person name="Havlak P."/>
            <person name="Kuo D.-H."/>
            <person name="Larsson T."/>
            <person name="Lv J."/>
            <person name="Arendt D."/>
            <person name="Savage R."/>
            <person name="Osoegawa K."/>
            <person name="de Jong P."/>
            <person name="Lindberg D.R."/>
            <person name="Seaver E.C."/>
            <person name="Weisblat D.A."/>
            <person name="Putnam N.H."/>
            <person name="Grigoriev I.V."/>
            <person name="Rokhsar D.S."/>
        </authorList>
    </citation>
    <scope>NUCLEOTIDE SEQUENCE</scope>
    <source>
        <strain evidence="11">I ESC-2004</strain>
    </source>
</reference>
<protein>
    <recommendedName>
        <fullName evidence="8">C2H2-type domain-containing protein</fullName>
    </recommendedName>
</protein>
<dbReference type="OrthoDB" id="6622781at2759"/>
<reference evidence="10" key="3">
    <citation type="submission" date="2015-06" db="UniProtKB">
        <authorList>
            <consortium name="EnsemblMetazoa"/>
        </authorList>
    </citation>
    <scope>IDENTIFICATION</scope>
</reference>
<feature type="domain" description="C2H2-type" evidence="8">
    <location>
        <begin position="98"/>
        <end position="126"/>
    </location>
</feature>
<dbReference type="Gene3D" id="3.30.160.60">
    <property type="entry name" value="Classic Zinc Finger"/>
    <property type="match status" value="3"/>
</dbReference>
<evidence type="ECO:0000256" key="4">
    <source>
        <dbReference type="ARBA" id="ARBA00022771"/>
    </source>
</evidence>
<keyword evidence="3" id="KW-0677">Repeat</keyword>
<evidence type="ECO:0000259" key="8">
    <source>
        <dbReference type="PROSITE" id="PS50157"/>
    </source>
</evidence>
<evidence type="ECO:0000256" key="2">
    <source>
        <dbReference type="ARBA" id="ARBA00022723"/>
    </source>
</evidence>
<evidence type="ECO:0000313" key="9">
    <source>
        <dbReference type="EMBL" id="ELU10442.1"/>
    </source>
</evidence>
<dbReference type="Proteomes" id="UP000014760">
    <property type="component" value="Unassembled WGS sequence"/>
</dbReference>
<feature type="domain" description="C2H2-type" evidence="8">
    <location>
        <begin position="573"/>
        <end position="601"/>
    </location>
</feature>
<reference evidence="9 11" key="2">
    <citation type="journal article" date="2013" name="Nature">
        <title>Insights into bilaterian evolution from three spiralian genomes.</title>
        <authorList>
            <person name="Simakov O."/>
            <person name="Marletaz F."/>
            <person name="Cho S.J."/>
            <person name="Edsinger-Gonzales E."/>
            <person name="Havlak P."/>
            <person name="Hellsten U."/>
            <person name="Kuo D.H."/>
            <person name="Larsson T."/>
            <person name="Lv J."/>
            <person name="Arendt D."/>
            <person name="Savage R."/>
            <person name="Osoegawa K."/>
            <person name="de Jong P."/>
            <person name="Grimwood J."/>
            <person name="Chapman J.A."/>
            <person name="Shapiro H."/>
            <person name="Aerts A."/>
            <person name="Otillar R.P."/>
            <person name="Terry A.Y."/>
            <person name="Boore J.L."/>
            <person name="Grigoriev I.V."/>
            <person name="Lindberg D.R."/>
            <person name="Seaver E.C."/>
            <person name="Weisblat D.A."/>
            <person name="Putnam N.H."/>
            <person name="Rokhsar D.S."/>
        </authorList>
    </citation>
    <scope>NUCLEOTIDE SEQUENCE</scope>
    <source>
        <strain evidence="9 11">I ESC-2004</strain>
    </source>
</reference>
<dbReference type="SUPFAM" id="SSF57667">
    <property type="entry name" value="beta-beta-alpha zinc fingers"/>
    <property type="match status" value="3"/>
</dbReference>
<feature type="domain" description="C2H2-type" evidence="8">
    <location>
        <begin position="341"/>
        <end position="369"/>
    </location>
</feature>
<dbReference type="EMBL" id="AMQN01006062">
    <property type="status" value="NOT_ANNOTATED_CDS"/>
    <property type="molecule type" value="Genomic_DNA"/>
</dbReference>
<keyword evidence="5" id="KW-0862">Zinc</keyword>
<sequence>MQVNKLVCHVPSSVLNAWRTLEENSLACFPAGSDSEVCIEKKSNVGVISFTVNKGCEMTLLKLNNTLAICKPTDDDVEQRSNKEDSVEHQEACVKHRFVCPGCESDFPFPSNLFLHIRKAHDQRPELLKEAEAQTAVEHSSGAAVTCITCGAVRHGKAILRHFEIFHSDLHQYSVLFKEVKALYLAAGRHSRLQARRERNKQNRILKQEALSVQIENIKTKISSDLISTFCLFCYAADFTCTQQLAEHVETEHELLWAEYHQMTVDYSNLTQSSGLNSDLERKYTRDYCGLCGKRLNEPRMSIARHLKAHNMKKAEYQQLLLKDCAARKAHFSEKRFVKNYSCPLCAVGFTMMNNLRAHVRTKHKNSRDAILRLEELQASLRKGIISVQCIVCGKNRNGASVISHMKITHSHVADFESLLQETVKIFQRARRQSAKGRLQGKQFFACKFCNSQQFLSRTSRLRHQISCSRNPHSRRLIRCKKCSYWTQDAARMDGHTKRRHSQPSHDDVHVCHLCGKAYKRSTGLLVHLGCVHGVTKRGPARTYVCPYCGKQFMYCKRRYDCHIATHSVERNFVCSQCSKSFKTAHGLRAHVRTCHESTYPFYCERCGHGVNNKRHLESHVCGRVRRQSIVDPSTMSVPTIDSSLLDLLTDHNSEGSGLVVMPDTSRYDVPHKPHQHYSDHSEYYNCPIE</sequence>
<evidence type="ECO:0000313" key="11">
    <source>
        <dbReference type="Proteomes" id="UP000014760"/>
    </source>
</evidence>